<dbReference type="Proteomes" id="UP000325440">
    <property type="component" value="Unassembled WGS sequence"/>
</dbReference>
<reference evidence="2 3" key="1">
    <citation type="submission" date="2019-08" db="EMBL/GenBank/DDBJ databases">
        <authorList>
            <person name="Alioto T."/>
            <person name="Alioto T."/>
            <person name="Gomez Garrido J."/>
        </authorList>
    </citation>
    <scope>NUCLEOTIDE SEQUENCE [LARGE SCALE GENOMIC DNA]</scope>
</reference>
<name>A0A5E4M463_9HEMI</name>
<accession>A0A5E4M463</accession>
<dbReference type="EMBL" id="CABPRJ010000054">
    <property type="protein sequence ID" value="VVC26966.1"/>
    <property type="molecule type" value="Genomic_DNA"/>
</dbReference>
<sequence length="86" mass="10048">MDKIGFREINWVSFRKIFQDIDHIIFSLHHEVFFISFCLNYYNAMHINENPFFDDELPQTPVTYAQGSSKNDYGPSPVQNPGCVTD</sequence>
<organism evidence="2 3">
    <name type="scientific">Cinara cedri</name>
    <dbReference type="NCBI Taxonomy" id="506608"/>
    <lineage>
        <taxon>Eukaryota</taxon>
        <taxon>Metazoa</taxon>
        <taxon>Ecdysozoa</taxon>
        <taxon>Arthropoda</taxon>
        <taxon>Hexapoda</taxon>
        <taxon>Insecta</taxon>
        <taxon>Pterygota</taxon>
        <taxon>Neoptera</taxon>
        <taxon>Paraneoptera</taxon>
        <taxon>Hemiptera</taxon>
        <taxon>Sternorrhyncha</taxon>
        <taxon>Aphidomorpha</taxon>
        <taxon>Aphidoidea</taxon>
        <taxon>Aphididae</taxon>
        <taxon>Lachninae</taxon>
        <taxon>Cinara</taxon>
    </lineage>
</organism>
<proteinExistence type="predicted"/>
<feature type="region of interest" description="Disordered" evidence="1">
    <location>
        <begin position="63"/>
        <end position="86"/>
    </location>
</feature>
<evidence type="ECO:0000313" key="2">
    <source>
        <dbReference type="EMBL" id="VVC26966.1"/>
    </source>
</evidence>
<dbReference type="AlphaFoldDB" id="A0A5E4M463"/>
<gene>
    <name evidence="2" type="ORF">CINCED_3A014667</name>
</gene>
<keyword evidence="3" id="KW-1185">Reference proteome</keyword>
<evidence type="ECO:0000313" key="3">
    <source>
        <dbReference type="Proteomes" id="UP000325440"/>
    </source>
</evidence>
<protein>
    <submittedName>
        <fullName evidence="2">Uncharacterized protein</fullName>
    </submittedName>
</protein>
<evidence type="ECO:0000256" key="1">
    <source>
        <dbReference type="SAM" id="MobiDB-lite"/>
    </source>
</evidence>